<dbReference type="Pfam" id="PF00722">
    <property type="entry name" value="Glyco_hydro_16"/>
    <property type="match status" value="1"/>
</dbReference>
<proteinExistence type="predicted"/>
<evidence type="ECO:0000313" key="3">
    <source>
        <dbReference type="Proteomes" id="UP000070133"/>
    </source>
</evidence>
<dbReference type="PANTHER" id="PTHR38121:SF2">
    <property type="entry name" value="ACYLTRANSFERASE 3 DOMAIN-CONTAINING PROTEIN"/>
    <property type="match status" value="1"/>
</dbReference>
<evidence type="ECO:0000259" key="1">
    <source>
        <dbReference type="PROSITE" id="PS51762"/>
    </source>
</evidence>
<feature type="domain" description="GH16" evidence="1">
    <location>
        <begin position="29"/>
        <end position="244"/>
    </location>
</feature>
<name>A0A139HT26_9PEZI</name>
<accession>A0A139HT26</accession>
<dbReference type="PANTHER" id="PTHR38121">
    <property type="entry name" value="GH16 DOMAIN-CONTAINING PROTEIN"/>
    <property type="match status" value="1"/>
</dbReference>
<dbReference type="SUPFAM" id="SSF49899">
    <property type="entry name" value="Concanavalin A-like lectins/glucanases"/>
    <property type="match status" value="1"/>
</dbReference>
<reference evidence="2 3" key="1">
    <citation type="submission" date="2015-07" db="EMBL/GenBank/DDBJ databases">
        <title>Comparative genomics of the Sigatoka disease complex on banana suggests a link between parallel evolutionary changes in Pseudocercospora fijiensis and Pseudocercospora eumusae and increased virulence on the banana host.</title>
        <authorList>
            <person name="Chang T.-C."/>
            <person name="Salvucci A."/>
            <person name="Crous P.W."/>
            <person name="Stergiopoulos I."/>
        </authorList>
    </citation>
    <scope>NUCLEOTIDE SEQUENCE [LARGE SCALE GENOMIC DNA]</scope>
    <source>
        <strain evidence="2 3">CBS 114824</strain>
    </source>
</reference>
<dbReference type="GO" id="GO:0005975">
    <property type="term" value="P:carbohydrate metabolic process"/>
    <property type="evidence" value="ECO:0007669"/>
    <property type="project" value="InterPro"/>
</dbReference>
<dbReference type="Gene3D" id="2.60.120.200">
    <property type="match status" value="1"/>
</dbReference>
<dbReference type="InterPro" id="IPR000757">
    <property type="entry name" value="Beta-glucanase-like"/>
</dbReference>
<keyword evidence="3" id="KW-1185">Reference proteome</keyword>
<sequence length="307" mass="34253">MASELRDCDCGFIDSKDPTRSIFTNLLVVNFTSATTQQLDDFFILASYDVSQPHTPYTRNYSAAQLHSSSAGLDLTVSPSPDGANVPCAQIFTKDTDFFYGSYRTRVRVGDEPGTVAAFYSYKNDSSEIDIEYLSAWTQPTLLYTVKPQIYSPSGNPDDRTYQQEKLPHTNDFHEWSWTWLPEIVHFGLDSNYSRNITANVPQAPGRIALNHWSNGDAKYSLGPPERNSTITVSFLQAIYNDTSVQTLACRRSSAACLVTDGTITSSTRPPAHTSRYVTYINSGTHRTNIGAAGWFLIGYLFVLWLV</sequence>
<dbReference type="GO" id="GO:0004553">
    <property type="term" value="F:hydrolase activity, hydrolyzing O-glycosyl compounds"/>
    <property type="evidence" value="ECO:0007669"/>
    <property type="project" value="InterPro"/>
</dbReference>
<protein>
    <recommendedName>
        <fullName evidence="1">GH16 domain-containing protein</fullName>
    </recommendedName>
</protein>
<dbReference type="InterPro" id="IPR013320">
    <property type="entry name" value="ConA-like_dom_sf"/>
</dbReference>
<gene>
    <name evidence="2" type="ORF">AC578_3722</name>
</gene>
<dbReference type="OrthoDB" id="25131at2759"/>
<dbReference type="AlphaFoldDB" id="A0A139HT26"/>
<comment type="caution">
    <text evidence="2">The sequence shown here is derived from an EMBL/GenBank/DDBJ whole genome shotgun (WGS) entry which is preliminary data.</text>
</comment>
<organism evidence="2 3">
    <name type="scientific">Pseudocercospora eumusae</name>
    <dbReference type="NCBI Taxonomy" id="321146"/>
    <lineage>
        <taxon>Eukaryota</taxon>
        <taxon>Fungi</taxon>
        <taxon>Dikarya</taxon>
        <taxon>Ascomycota</taxon>
        <taxon>Pezizomycotina</taxon>
        <taxon>Dothideomycetes</taxon>
        <taxon>Dothideomycetidae</taxon>
        <taxon>Mycosphaerellales</taxon>
        <taxon>Mycosphaerellaceae</taxon>
        <taxon>Pseudocercospora</taxon>
    </lineage>
</organism>
<dbReference type="Proteomes" id="UP000070133">
    <property type="component" value="Unassembled WGS sequence"/>
</dbReference>
<dbReference type="PROSITE" id="PS51762">
    <property type="entry name" value="GH16_2"/>
    <property type="match status" value="1"/>
</dbReference>
<evidence type="ECO:0000313" key="2">
    <source>
        <dbReference type="EMBL" id="KXT05569.1"/>
    </source>
</evidence>
<dbReference type="CDD" id="cd00413">
    <property type="entry name" value="Glyco_hydrolase_16"/>
    <property type="match status" value="1"/>
</dbReference>
<dbReference type="EMBL" id="LFZN01000012">
    <property type="protein sequence ID" value="KXT05569.1"/>
    <property type="molecule type" value="Genomic_DNA"/>
</dbReference>